<sequence length="87" mass="9582">MHARTLHAPARDGTLIPLTVIHHKDLELDGDNPAVLTGIDLPEFRPEMLAWYERGGVYAVAHLRGGGAYGRQWHEAGRGERKEADGS</sequence>
<feature type="domain" description="Peptidase S9 prolyl oligopeptidase catalytic" evidence="2">
    <location>
        <begin position="43"/>
        <end position="84"/>
    </location>
</feature>
<dbReference type="Proteomes" id="UP000627984">
    <property type="component" value="Unassembled WGS sequence"/>
</dbReference>
<comment type="caution">
    <text evidence="3">The sequence shown here is derived from an EMBL/GenBank/DDBJ whole genome shotgun (WGS) entry which is preliminary data.</text>
</comment>
<dbReference type="Gene3D" id="3.40.50.1820">
    <property type="entry name" value="alpha/beta hydrolase"/>
    <property type="match status" value="1"/>
</dbReference>
<reference evidence="3" key="1">
    <citation type="journal article" date="2014" name="Int. J. Syst. Evol. Microbiol.">
        <title>Complete genome sequence of Corynebacterium casei LMG S-19264T (=DSM 44701T), isolated from a smear-ripened cheese.</title>
        <authorList>
            <consortium name="US DOE Joint Genome Institute (JGI-PGF)"/>
            <person name="Walter F."/>
            <person name="Albersmeier A."/>
            <person name="Kalinowski J."/>
            <person name="Ruckert C."/>
        </authorList>
    </citation>
    <scope>NUCLEOTIDE SEQUENCE</scope>
    <source>
        <strain evidence="3">JCM 3093</strain>
    </source>
</reference>
<accession>A0AA37BIU9</accession>
<evidence type="ECO:0000313" key="3">
    <source>
        <dbReference type="EMBL" id="GGK77113.1"/>
    </source>
</evidence>
<evidence type="ECO:0000313" key="4">
    <source>
        <dbReference type="Proteomes" id="UP000627984"/>
    </source>
</evidence>
<dbReference type="RefSeq" id="WP_191896127.1">
    <property type="nucleotide sequence ID" value="NZ_BMQD01000012.1"/>
</dbReference>
<dbReference type="Pfam" id="PF00326">
    <property type="entry name" value="Peptidase_S9"/>
    <property type="match status" value="1"/>
</dbReference>
<protein>
    <recommendedName>
        <fullName evidence="2">Peptidase S9 prolyl oligopeptidase catalytic domain-containing protein</fullName>
    </recommendedName>
</protein>
<dbReference type="PANTHER" id="PTHR11757">
    <property type="entry name" value="PROTEASE FAMILY S9A OLIGOPEPTIDASE"/>
    <property type="match status" value="1"/>
</dbReference>
<dbReference type="InterPro" id="IPR029058">
    <property type="entry name" value="AB_hydrolase_fold"/>
</dbReference>
<organism evidence="3 4">
    <name type="scientific">Planomonospora parontospora</name>
    <dbReference type="NCBI Taxonomy" id="58119"/>
    <lineage>
        <taxon>Bacteria</taxon>
        <taxon>Bacillati</taxon>
        <taxon>Actinomycetota</taxon>
        <taxon>Actinomycetes</taxon>
        <taxon>Streptosporangiales</taxon>
        <taxon>Streptosporangiaceae</taxon>
        <taxon>Planomonospora</taxon>
    </lineage>
</organism>
<dbReference type="EMBL" id="BMQD01000012">
    <property type="protein sequence ID" value="GGK77113.1"/>
    <property type="molecule type" value="Genomic_DNA"/>
</dbReference>
<reference evidence="3" key="2">
    <citation type="submission" date="2022-09" db="EMBL/GenBank/DDBJ databases">
        <authorList>
            <person name="Sun Q."/>
            <person name="Ohkuma M."/>
        </authorList>
    </citation>
    <scope>NUCLEOTIDE SEQUENCE</scope>
    <source>
        <strain evidence="3">JCM 3093</strain>
    </source>
</reference>
<dbReference type="InterPro" id="IPR051543">
    <property type="entry name" value="Serine_Peptidase_S9A"/>
</dbReference>
<proteinExistence type="inferred from homology"/>
<dbReference type="GO" id="GO:0006508">
    <property type="term" value="P:proteolysis"/>
    <property type="evidence" value="ECO:0007669"/>
    <property type="project" value="InterPro"/>
</dbReference>
<dbReference type="AlphaFoldDB" id="A0AA37BIU9"/>
<comment type="similarity">
    <text evidence="1">Belongs to the peptidase S9A family.</text>
</comment>
<dbReference type="PANTHER" id="PTHR11757:SF19">
    <property type="entry name" value="PROLYL ENDOPEPTIDASE-LIKE"/>
    <property type="match status" value="1"/>
</dbReference>
<evidence type="ECO:0000256" key="1">
    <source>
        <dbReference type="ARBA" id="ARBA00005228"/>
    </source>
</evidence>
<dbReference type="InterPro" id="IPR001375">
    <property type="entry name" value="Peptidase_S9_cat"/>
</dbReference>
<gene>
    <name evidence="3" type="ORF">GCM10010126_40510</name>
</gene>
<name>A0AA37BIU9_9ACTN</name>
<dbReference type="GO" id="GO:0008236">
    <property type="term" value="F:serine-type peptidase activity"/>
    <property type="evidence" value="ECO:0007669"/>
    <property type="project" value="InterPro"/>
</dbReference>
<evidence type="ECO:0000259" key="2">
    <source>
        <dbReference type="Pfam" id="PF00326"/>
    </source>
</evidence>
<dbReference type="SUPFAM" id="SSF53474">
    <property type="entry name" value="alpha/beta-Hydrolases"/>
    <property type="match status" value="1"/>
</dbReference>